<dbReference type="KEGG" id="trc:DYE49_04550"/>
<evidence type="ECO:0000259" key="2">
    <source>
        <dbReference type="Pfam" id="PF00149"/>
    </source>
</evidence>
<evidence type="ECO:0000313" key="4">
    <source>
        <dbReference type="EMBL" id="QOS39766.1"/>
    </source>
</evidence>
<reference evidence="3 5" key="2">
    <citation type="submission" date="2020-08" db="EMBL/GenBank/DDBJ databases">
        <title>Genomic Encyclopedia of Type Strains, Phase IV (KMG-IV): sequencing the most valuable type-strain genomes for metagenomic binning, comparative biology and taxonomic classification.</title>
        <authorList>
            <person name="Goeker M."/>
        </authorList>
    </citation>
    <scope>NUCLEOTIDE SEQUENCE [LARGE SCALE GENOMIC DNA]</scope>
    <source>
        <strain evidence="3 5">DSM 103679</strain>
    </source>
</reference>
<sequence length="389" mass="44790">MKNNFFVFLLFFISCVVFSSCATFGNRLYTAFDYKVNEVPLSLPYESPERFTIAVLPDIQNYTNYKYQKEYKKSFPAGFRDMALRQTEFVAKNSIKNGGSIVFAIFLGDMVNTRSKKKCEWEYADQAVTVLDDVIPFGIVIGNHDYDYWKWSFKISDVIVEGGSFFNTYFGPTSKHFSKKSWYGGASENGLNSYSIFKAGERTFLFIGLEFEPSDEALEWAQQVINDHKDMPVIVATHGYLSYNRVDTENGNYSFLGLHHHLEGTGNGGRQIFNKLVRKNKNIFLVLCGHVFDVSSGEGMRVDIDDDGYKVYSIVSNYQKRADYWKINGFKGSAKPCGDGFLRLMNFDMKRKIINVQTYSTEFNTFEIDADSDFSLDIDWDWNERFSSR</sequence>
<feature type="signal peptide" evidence="1">
    <location>
        <begin position="1"/>
        <end position="22"/>
    </location>
</feature>
<proteinExistence type="predicted"/>
<keyword evidence="5" id="KW-1185">Reference proteome</keyword>
<accession>A0A840SGJ1</accession>
<dbReference type="GO" id="GO:0016787">
    <property type="term" value="F:hydrolase activity"/>
    <property type="evidence" value="ECO:0007669"/>
    <property type="project" value="InterPro"/>
</dbReference>
<evidence type="ECO:0000256" key="1">
    <source>
        <dbReference type="SAM" id="SignalP"/>
    </source>
</evidence>
<evidence type="ECO:0000313" key="6">
    <source>
        <dbReference type="Proteomes" id="UP000593591"/>
    </source>
</evidence>
<keyword evidence="1" id="KW-0732">Signal</keyword>
<gene>
    <name evidence="4" type="ORF">DYE49_04550</name>
    <name evidence="3" type="ORF">HNP77_000895</name>
</gene>
<name>A0A840SGJ1_9SPIR</name>
<feature type="chain" id="PRO_5036240829" description="Calcineurin-like phosphoesterase domain-containing protein" evidence="1">
    <location>
        <begin position="23"/>
        <end position="389"/>
    </location>
</feature>
<dbReference type="InterPro" id="IPR004843">
    <property type="entry name" value="Calcineurin-like_PHP"/>
</dbReference>
<dbReference type="RefSeq" id="WP_184651965.1">
    <property type="nucleotide sequence ID" value="NZ_JACHFR010000001.1"/>
</dbReference>
<dbReference type="EMBL" id="CP031517">
    <property type="protein sequence ID" value="QOS39766.1"/>
    <property type="molecule type" value="Genomic_DNA"/>
</dbReference>
<dbReference type="InterPro" id="IPR051918">
    <property type="entry name" value="STPP_CPPED1"/>
</dbReference>
<evidence type="ECO:0000313" key="5">
    <source>
        <dbReference type="Proteomes" id="UP000578697"/>
    </source>
</evidence>
<organism evidence="3 5">
    <name type="scientific">Treponema rectale</name>
    <dbReference type="NCBI Taxonomy" id="744512"/>
    <lineage>
        <taxon>Bacteria</taxon>
        <taxon>Pseudomonadati</taxon>
        <taxon>Spirochaetota</taxon>
        <taxon>Spirochaetia</taxon>
        <taxon>Spirochaetales</taxon>
        <taxon>Treponemataceae</taxon>
        <taxon>Treponema</taxon>
    </lineage>
</organism>
<dbReference type="Gene3D" id="3.60.21.10">
    <property type="match status" value="1"/>
</dbReference>
<dbReference type="Proteomes" id="UP000593591">
    <property type="component" value="Chromosome"/>
</dbReference>
<dbReference type="Pfam" id="PF00149">
    <property type="entry name" value="Metallophos"/>
    <property type="match status" value="1"/>
</dbReference>
<dbReference type="Proteomes" id="UP000578697">
    <property type="component" value="Unassembled WGS sequence"/>
</dbReference>
<feature type="domain" description="Calcineurin-like phosphoesterase" evidence="2">
    <location>
        <begin position="95"/>
        <end position="291"/>
    </location>
</feature>
<reference evidence="4 6" key="1">
    <citation type="submission" date="2018-08" db="EMBL/GenBank/DDBJ databases">
        <title>The first complete genome of Treponema rectale (CHPAT), a commensal spirochete of the bovine rectum.</title>
        <authorList>
            <person name="Staton G.J."/>
            <person name="Clegg S.R."/>
            <person name="Carter S.D."/>
            <person name="Radford A.D."/>
            <person name="Darby A."/>
            <person name="Hall N."/>
            <person name="Birtles R.J."/>
            <person name="Evans N.J."/>
        </authorList>
    </citation>
    <scope>NUCLEOTIDE SEQUENCE [LARGE SCALE GENOMIC DNA]</scope>
    <source>
        <strain evidence="4 6">CHPA</strain>
    </source>
</reference>
<dbReference type="PROSITE" id="PS51257">
    <property type="entry name" value="PROKAR_LIPOPROTEIN"/>
    <property type="match status" value="1"/>
</dbReference>
<dbReference type="EMBL" id="JACHFR010000001">
    <property type="protein sequence ID" value="MBB5218551.1"/>
    <property type="molecule type" value="Genomic_DNA"/>
</dbReference>
<dbReference type="PANTHER" id="PTHR43143:SF5">
    <property type="entry name" value="SECRETED PROTEIN"/>
    <property type="match status" value="1"/>
</dbReference>
<dbReference type="PANTHER" id="PTHR43143">
    <property type="entry name" value="METALLOPHOSPHOESTERASE, CALCINEURIN SUPERFAMILY"/>
    <property type="match status" value="1"/>
</dbReference>
<dbReference type="AlphaFoldDB" id="A0A840SGJ1"/>
<protein>
    <recommendedName>
        <fullName evidence="2">Calcineurin-like phosphoesterase domain-containing protein</fullName>
    </recommendedName>
</protein>
<dbReference type="SUPFAM" id="SSF56300">
    <property type="entry name" value="Metallo-dependent phosphatases"/>
    <property type="match status" value="1"/>
</dbReference>
<evidence type="ECO:0000313" key="3">
    <source>
        <dbReference type="EMBL" id="MBB5218551.1"/>
    </source>
</evidence>
<dbReference type="InterPro" id="IPR029052">
    <property type="entry name" value="Metallo-depent_PP-like"/>
</dbReference>